<dbReference type="InterPro" id="IPR002925">
    <property type="entry name" value="Dienelactn_hydro"/>
</dbReference>
<reference evidence="2 3" key="1">
    <citation type="submission" date="2019-03" db="EMBL/GenBank/DDBJ databases">
        <authorList>
            <person name="Kox A.R. M."/>
        </authorList>
    </citation>
    <scope>NUCLEOTIDE SEQUENCE [LARGE SCALE GENOMIC DNA]</scope>
    <source>
        <strain evidence="2">MTUNDRAET4 annotated genome</strain>
        <plasmid evidence="3">2</plasmid>
    </source>
</reference>
<name>A0A4U8Z6V1_METTU</name>
<evidence type="ECO:0000259" key="1">
    <source>
        <dbReference type="Pfam" id="PF01738"/>
    </source>
</evidence>
<dbReference type="EMBL" id="LR536451">
    <property type="protein sequence ID" value="VFU16560.1"/>
    <property type="molecule type" value="Genomic_DNA"/>
</dbReference>
<evidence type="ECO:0000313" key="3">
    <source>
        <dbReference type="Proteomes" id="UP000294360"/>
    </source>
</evidence>
<gene>
    <name evidence="2" type="ORF">MTUNDRAET4_0212</name>
</gene>
<dbReference type="Gene3D" id="3.40.50.1820">
    <property type="entry name" value="alpha/beta hydrolase"/>
    <property type="match status" value="1"/>
</dbReference>
<dbReference type="Pfam" id="PF01738">
    <property type="entry name" value="DLH"/>
    <property type="match status" value="1"/>
</dbReference>
<dbReference type="AlphaFoldDB" id="A0A4U8Z6V1"/>
<dbReference type="PANTHER" id="PTHR13136">
    <property type="entry name" value="TESTIS DEVELOPMENT PROTEIN PRTD"/>
    <property type="match status" value="1"/>
</dbReference>
<dbReference type="KEGG" id="mtun:MTUNDRAET4_0212.1"/>
<organism evidence="2 3">
    <name type="scientific">Methylocella tundrae</name>
    <dbReference type="NCBI Taxonomy" id="227605"/>
    <lineage>
        <taxon>Bacteria</taxon>
        <taxon>Pseudomonadati</taxon>
        <taxon>Pseudomonadota</taxon>
        <taxon>Alphaproteobacteria</taxon>
        <taxon>Hyphomicrobiales</taxon>
        <taxon>Beijerinckiaceae</taxon>
        <taxon>Methylocella</taxon>
    </lineage>
</organism>
<dbReference type="InterPro" id="IPR029058">
    <property type="entry name" value="AB_hydrolase_fold"/>
</dbReference>
<dbReference type="SUPFAM" id="SSF53474">
    <property type="entry name" value="alpha/beta-Hydrolases"/>
    <property type="match status" value="1"/>
</dbReference>
<dbReference type="GO" id="GO:0016787">
    <property type="term" value="F:hydrolase activity"/>
    <property type="evidence" value="ECO:0007669"/>
    <property type="project" value="InterPro"/>
</dbReference>
<feature type="domain" description="Dienelactone hydrolase" evidence="1">
    <location>
        <begin position="95"/>
        <end position="207"/>
    </location>
</feature>
<keyword evidence="2" id="KW-0614">Plasmid</keyword>
<dbReference type="PANTHER" id="PTHR13136:SF11">
    <property type="entry name" value="TESTIS-EXPRESSED PROTEIN 30"/>
    <property type="match status" value="1"/>
</dbReference>
<dbReference type="InterPro" id="IPR026555">
    <property type="entry name" value="NSL3/Tex30"/>
</dbReference>
<accession>A0A4U8Z6V1</accession>
<sequence length="237" mass="24811">MASRKQSDTSSRRGRAVSVRDVLLPPLGLAGAVRLPSDSYGLVVFAHGSGSSRFSPRNAAVAAALNDAGFGTLLFDLLMPDEEIDRRNVFDIGLLADRLIDAIHWIDENAALSGLPLGLFGASTGAAAALVAAARLGDRVEAVVSRGGRPDLADAALELVRAPTLLIVGGDDDVVLELNQQALAKLKAPKALQIVPGATHLFPEPGALEAVIEHATRWFLVHLGHRVGPPSFSARSV</sequence>
<proteinExistence type="predicted"/>
<dbReference type="Proteomes" id="UP000294360">
    <property type="component" value="Plasmid 2"/>
</dbReference>
<geneLocation type="plasmid" evidence="2 3">
    <name>2</name>
</geneLocation>
<evidence type="ECO:0000313" key="2">
    <source>
        <dbReference type="EMBL" id="VFU16560.1"/>
    </source>
</evidence>
<protein>
    <submittedName>
        <fullName evidence="2">DeoR faimly transcriptional regulator</fullName>
    </submittedName>
</protein>